<feature type="domain" description="Beta-glucuronidase C-terminal" evidence="2">
    <location>
        <begin position="373"/>
        <end position="473"/>
    </location>
</feature>
<dbReference type="InterPro" id="IPR035396">
    <property type="entry name" value="Bac_rhamnosid6H"/>
</dbReference>
<feature type="domain" description="Alpha-L-rhamnosidase six-hairpin glycosidase" evidence="3">
    <location>
        <begin position="864"/>
        <end position="1111"/>
    </location>
</feature>
<dbReference type="GeneID" id="63767597"/>
<dbReference type="Pfam" id="PF16862">
    <property type="entry name" value="Glyco_hydro_79C"/>
    <property type="match status" value="1"/>
</dbReference>
<dbReference type="Gene3D" id="2.60.40.1180">
    <property type="entry name" value="Golgi alpha-mannosidase II"/>
    <property type="match status" value="1"/>
</dbReference>
<protein>
    <recommendedName>
        <fullName evidence="6">Alpha-L-rhamnosidase six-hairpin glycosidase domain-containing protein</fullName>
    </recommendedName>
</protein>
<dbReference type="InterPro" id="IPR013780">
    <property type="entry name" value="Glyco_hydro_b"/>
</dbReference>
<dbReference type="Proteomes" id="UP000184356">
    <property type="component" value="Unassembled WGS sequence"/>
</dbReference>
<dbReference type="Gene3D" id="1.50.10.10">
    <property type="match status" value="1"/>
</dbReference>
<reference evidence="5" key="1">
    <citation type="journal article" date="2017" name="Genome Biol.">
        <title>Comparative genomics reveals high biological diversity and specific adaptations in the industrially and medically important fungal genus Aspergillus.</title>
        <authorList>
            <person name="de Vries R.P."/>
            <person name="Riley R."/>
            <person name="Wiebenga A."/>
            <person name="Aguilar-Osorio G."/>
            <person name="Amillis S."/>
            <person name="Uchima C.A."/>
            <person name="Anderluh G."/>
            <person name="Asadollahi M."/>
            <person name="Askin M."/>
            <person name="Barry K."/>
            <person name="Battaglia E."/>
            <person name="Bayram O."/>
            <person name="Benocci T."/>
            <person name="Braus-Stromeyer S.A."/>
            <person name="Caldana C."/>
            <person name="Canovas D."/>
            <person name="Cerqueira G.C."/>
            <person name="Chen F."/>
            <person name="Chen W."/>
            <person name="Choi C."/>
            <person name="Clum A."/>
            <person name="Dos Santos R.A."/>
            <person name="Damasio A.R."/>
            <person name="Diallinas G."/>
            <person name="Emri T."/>
            <person name="Fekete E."/>
            <person name="Flipphi M."/>
            <person name="Freyberg S."/>
            <person name="Gallo A."/>
            <person name="Gournas C."/>
            <person name="Habgood R."/>
            <person name="Hainaut M."/>
            <person name="Harispe M.L."/>
            <person name="Henrissat B."/>
            <person name="Hilden K.S."/>
            <person name="Hope R."/>
            <person name="Hossain A."/>
            <person name="Karabika E."/>
            <person name="Karaffa L."/>
            <person name="Karanyi Z."/>
            <person name="Krasevec N."/>
            <person name="Kuo A."/>
            <person name="Kusch H."/>
            <person name="LaButti K."/>
            <person name="Lagendijk E.L."/>
            <person name="Lapidus A."/>
            <person name="Levasseur A."/>
            <person name="Lindquist E."/>
            <person name="Lipzen A."/>
            <person name="Logrieco A.F."/>
            <person name="MacCabe A."/>
            <person name="Maekelae M.R."/>
            <person name="Malavazi I."/>
            <person name="Melin P."/>
            <person name="Meyer V."/>
            <person name="Mielnichuk N."/>
            <person name="Miskei M."/>
            <person name="Molnar A.P."/>
            <person name="Mule G."/>
            <person name="Ngan C.Y."/>
            <person name="Orejas M."/>
            <person name="Orosz E."/>
            <person name="Ouedraogo J.P."/>
            <person name="Overkamp K.M."/>
            <person name="Park H.-S."/>
            <person name="Perrone G."/>
            <person name="Piumi F."/>
            <person name="Punt P.J."/>
            <person name="Ram A.F."/>
            <person name="Ramon A."/>
            <person name="Rauscher S."/>
            <person name="Record E."/>
            <person name="Riano-Pachon D.M."/>
            <person name="Robert V."/>
            <person name="Roehrig J."/>
            <person name="Ruller R."/>
            <person name="Salamov A."/>
            <person name="Salih N.S."/>
            <person name="Samson R.A."/>
            <person name="Sandor E."/>
            <person name="Sanguinetti M."/>
            <person name="Schuetze T."/>
            <person name="Sepcic K."/>
            <person name="Shelest E."/>
            <person name="Sherlock G."/>
            <person name="Sophianopoulou V."/>
            <person name="Squina F.M."/>
            <person name="Sun H."/>
            <person name="Susca A."/>
            <person name="Todd R.B."/>
            <person name="Tsang A."/>
            <person name="Unkles S.E."/>
            <person name="van de Wiele N."/>
            <person name="van Rossen-Uffink D."/>
            <person name="Oliveira J.V."/>
            <person name="Vesth T.C."/>
            <person name="Visser J."/>
            <person name="Yu J.-H."/>
            <person name="Zhou M."/>
            <person name="Andersen M.R."/>
            <person name="Archer D.B."/>
            <person name="Baker S.E."/>
            <person name="Benoit I."/>
            <person name="Brakhage A.A."/>
            <person name="Braus G.H."/>
            <person name="Fischer R."/>
            <person name="Frisvad J.C."/>
            <person name="Goldman G.H."/>
            <person name="Houbraken J."/>
            <person name="Oakley B."/>
            <person name="Pocsi I."/>
            <person name="Scazzocchio C."/>
            <person name="Seiboth B."/>
            <person name="vanKuyk P.A."/>
            <person name="Wortman J."/>
            <person name="Dyer P.S."/>
            <person name="Grigoriev I.V."/>
        </authorList>
    </citation>
    <scope>NUCLEOTIDE SEQUENCE [LARGE SCALE GENOMIC DNA]</scope>
    <source>
        <strain evidence="5">CBS 593.65</strain>
    </source>
</reference>
<dbReference type="InterPro" id="IPR012341">
    <property type="entry name" value="6hp_glycosidase-like_sf"/>
</dbReference>
<dbReference type="SUPFAM" id="SSF51445">
    <property type="entry name" value="(Trans)glycosidases"/>
    <property type="match status" value="1"/>
</dbReference>
<dbReference type="VEuPathDB" id="FungiDB:ASPSYDRAFT_85436"/>
<dbReference type="Gene3D" id="2.60.420.10">
    <property type="entry name" value="Maltose phosphorylase, domain 3"/>
    <property type="match status" value="1"/>
</dbReference>
<dbReference type="GO" id="GO:0003824">
    <property type="term" value="F:catalytic activity"/>
    <property type="evidence" value="ECO:0007669"/>
    <property type="project" value="UniProtKB-ARBA"/>
</dbReference>
<dbReference type="OrthoDB" id="6503935at2759"/>
<feature type="chain" id="PRO_5013177220" description="Alpha-L-rhamnosidase six-hairpin glycosidase domain-containing protein" evidence="1">
    <location>
        <begin position="21"/>
        <end position="1279"/>
    </location>
</feature>
<dbReference type="InterPro" id="IPR017853">
    <property type="entry name" value="GH"/>
</dbReference>
<evidence type="ECO:0000313" key="4">
    <source>
        <dbReference type="EMBL" id="OJJ61735.1"/>
    </source>
</evidence>
<gene>
    <name evidence="4" type="ORF">ASPSYDRAFT_85436</name>
</gene>
<dbReference type="PANTHER" id="PTHR34987">
    <property type="entry name" value="C, PUTATIVE (AFU_ORTHOLOGUE AFUA_3G02880)-RELATED"/>
    <property type="match status" value="1"/>
</dbReference>
<dbReference type="RefSeq" id="XP_040705541.1">
    <property type="nucleotide sequence ID" value="XM_040851524.1"/>
</dbReference>
<evidence type="ECO:0000256" key="1">
    <source>
        <dbReference type="SAM" id="SignalP"/>
    </source>
</evidence>
<dbReference type="InterPro" id="IPR031728">
    <property type="entry name" value="GlcAase_C"/>
</dbReference>
<dbReference type="GO" id="GO:0005975">
    <property type="term" value="P:carbohydrate metabolic process"/>
    <property type="evidence" value="ECO:0007669"/>
    <property type="project" value="InterPro"/>
</dbReference>
<keyword evidence="1" id="KW-0732">Signal</keyword>
<organism evidence="4 5">
    <name type="scientific">Aspergillus sydowii CBS 593.65</name>
    <dbReference type="NCBI Taxonomy" id="1036612"/>
    <lineage>
        <taxon>Eukaryota</taxon>
        <taxon>Fungi</taxon>
        <taxon>Dikarya</taxon>
        <taxon>Ascomycota</taxon>
        <taxon>Pezizomycotina</taxon>
        <taxon>Eurotiomycetes</taxon>
        <taxon>Eurotiomycetidae</taxon>
        <taxon>Eurotiales</taxon>
        <taxon>Aspergillaceae</taxon>
        <taxon>Aspergillus</taxon>
        <taxon>Aspergillus subgen. Nidulantes</taxon>
    </lineage>
</organism>
<dbReference type="Gene3D" id="2.60.120.260">
    <property type="entry name" value="Galactose-binding domain-like"/>
    <property type="match status" value="1"/>
</dbReference>
<evidence type="ECO:0000259" key="2">
    <source>
        <dbReference type="Pfam" id="PF16862"/>
    </source>
</evidence>
<feature type="signal peptide" evidence="1">
    <location>
        <begin position="1"/>
        <end position="20"/>
    </location>
</feature>
<dbReference type="InterPro" id="IPR008928">
    <property type="entry name" value="6-hairpin_glycosidase_sf"/>
</dbReference>
<dbReference type="Pfam" id="PF17389">
    <property type="entry name" value="Bac_rhamnosid6H"/>
    <property type="match status" value="1"/>
</dbReference>
<evidence type="ECO:0000313" key="5">
    <source>
        <dbReference type="Proteomes" id="UP000184356"/>
    </source>
</evidence>
<dbReference type="EMBL" id="KV878583">
    <property type="protein sequence ID" value="OJJ61735.1"/>
    <property type="molecule type" value="Genomic_DNA"/>
</dbReference>
<evidence type="ECO:0000259" key="3">
    <source>
        <dbReference type="Pfam" id="PF17389"/>
    </source>
</evidence>
<sequence length="1279" mass="140381">MISQRGAYWLLSHTVSGALALSFNVPATPPENASKQLSAAPVGVSLEFFTFPGYMNDVAATTTCLENLKDLSGTWPPMRIGGTTQDRATYDASSPDAVTYSVDDPADAPETLTYGPSFISLASEYSGSVVLGLNRRLNNIENTISAASLAVGEMGNLNAIELGNEPNFFSDSGPIANGASWTAEADYASQVQWQDAVCGNLSATDLISAGVYFGTSPMSIQGLIEQEGDANDYVKDYCSHNYPQSSPNYDLAALMSHSGIASQVAPYAAEVAAAAAAGKSHVFGETNSATQGGGGISPTFGAALWIVDYVMQLVTMGTDAIYFHQGTIGNCQYCWWGRYTTGAPYYGAYFATMALANADKIAPLDDQSTAYAAYAIYENDSPVRVLLYNSDYYTTGTRPAETFTLTGLTSATVTAKRLTAAYSTSRVDQGESPTVAGQTFGNGDCTVQGTESAETATVSGEEATFTVGASEALALDTSRTVKMLKVTAEEQKTINALQANWVWVPNWVDSSSLNTAGRIVRFKREFALSTQPTRALLHFSADTRYKLLVNGERVAVGPTRGSPWIWYYDTLDIAPYLREGANIIQFDVVRYFAAVRGAMPFQRTALPGLTVIGRIESGNEVVEVNTANSEWEAQIDESIQFPMGLVDDPFLHINERISPTTQSPPVVPVAYGIKTLNGELAPWRLRPRPIPMHEQSTVAVSTVRACESTLTAEDWTIGLSQGKAILLPENSSHTLELQADVHSTAFLRWTFEAAKPSSVHLKVTYSEGYELDPRAYPFFRTKADRLDATNGHLIGPFDDAHLEVSASKPLIYEPFWFRTFRLLRLEITVGSEPVILTGFEATQVNYPLAVKATWDNPGDTDSGAIWDVSIRTLRNCMFDGYSDCPFYEQLQYSGDSRSVGLFHYLLSGDDRLVRQAITNYAASITFEGLTQSRFPSHVPQVVAGFSLYWILQVCDHHLFFGDTGFTRSFLPRVDGVLEFFNAHIDELGLVSGLPEDVWQYVDWVTTWGATDEHPDKGVPTSGRKSNRHTYFSLLYAFVLQKAAQLVRDVGRPGYAEEYESRAVSVQEAVRRHCYDGRFFTDSTADIAGEDAYSQHCQVFAIISGTAPPADHGRLLKESFADPRFSKCSYMMRFYALRAFSIAGDEVYEPFWDQAFQPYKKMLAQNLSTWEEDDVRQRSDCHAWGSVPIYEYCVELAGIQPVSAGCKKVLFKPRLDITEELTATVALGKDNLASISWTTRGTGQKDVYLELTKPVEVVSQLPGRDQVEHGLIDSLYLVLQ</sequence>
<keyword evidence="5" id="KW-1185">Reference proteome</keyword>
<dbReference type="STRING" id="1036612.A0A1L9TQS1"/>
<evidence type="ECO:0008006" key="6">
    <source>
        <dbReference type="Google" id="ProtNLM"/>
    </source>
</evidence>
<accession>A0A1L9TQS1</accession>
<name>A0A1L9TQS1_9EURO</name>
<dbReference type="SUPFAM" id="SSF48208">
    <property type="entry name" value="Six-hairpin glycosidases"/>
    <property type="match status" value="1"/>
</dbReference>
<dbReference type="PANTHER" id="PTHR34987:SF2">
    <property type="entry name" value="B, PUTATIVE (AFU_ORTHOLOGUE AFUA_7G05040)-RELATED"/>
    <property type="match status" value="1"/>
</dbReference>
<proteinExistence type="predicted"/>
<dbReference type="AlphaFoldDB" id="A0A1L9TQS1"/>
<dbReference type="Gene3D" id="3.20.20.80">
    <property type="entry name" value="Glycosidases"/>
    <property type="match status" value="1"/>
</dbReference>